<reference evidence="2 3" key="1">
    <citation type="submission" date="2022-03" db="EMBL/GenBank/DDBJ databases">
        <authorList>
            <person name="He Y."/>
        </authorList>
    </citation>
    <scope>NUCLEOTIDE SEQUENCE [LARGE SCALE GENOMIC DNA]</scope>
    <source>
        <strain evidence="2 3">TK19116</strain>
    </source>
</reference>
<sequence length="104" mass="10835">MIRPVLIASVIAAAGLAACGPIPVDQAERVCLDNARLAKAPRSTAVIGVGAGGGNVRPYGSLEIDVSSDYIRGRDPAVVYQQCVLRRSGQVPTRALYDMPGWAG</sequence>
<dbReference type="RefSeq" id="WP_255328683.1">
    <property type="nucleotide sequence ID" value="NZ_JAKZEU010000002.1"/>
</dbReference>
<dbReference type="PROSITE" id="PS51257">
    <property type="entry name" value="PROKAR_LIPOPROTEIN"/>
    <property type="match status" value="1"/>
</dbReference>
<proteinExistence type="predicted"/>
<accession>A0ABT1MN27</accession>
<protein>
    <recommendedName>
        <fullName evidence="4">Lipoprotein</fullName>
    </recommendedName>
</protein>
<feature type="chain" id="PRO_5045130921" description="Lipoprotein" evidence="1">
    <location>
        <begin position="18"/>
        <end position="104"/>
    </location>
</feature>
<organism evidence="2 3">
    <name type="scientific">Paracoccus albicereus</name>
    <dbReference type="NCBI Taxonomy" id="2922394"/>
    <lineage>
        <taxon>Bacteria</taxon>
        <taxon>Pseudomonadati</taxon>
        <taxon>Pseudomonadota</taxon>
        <taxon>Alphaproteobacteria</taxon>
        <taxon>Rhodobacterales</taxon>
        <taxon>Paracoccaceae</taxon>
        <taxon>Paracoccus</taxon>
    </lineage>
</organism>
<gene>
    <name evidence="2" type="ORF">MLD63_04420</name>
</gene>
<evidence type="ECO:0000313" key="2">
    <source>
        <dbReference type="EMBL" id="MCQ0969672.1"/>
    </source>
</evidence>
<evidence type="ECO:0000256" key="1">
    <source>
        <dbReference type="SAM" id="SignalP"/>
    </source>
</evidence>
<name>A0ABT1MN27_9RHOB</name>
<keyword evidence="1" id="KW-0732">Signal</keyword>
<evidence type="ECO:0008006" key="4">
    <source>
        <dbReference type="Google" id="ProtNLM"/>
    </source>
</evidence>
<dbReference type="Proteomes" id="UP001203945">
    <property type="component" value="Unassembled WGS sequence"/>
</dbReference>
<dbReference type="EMBL" id="JAKZEU010000002">
    <property type="protein sequence ID" value="MCQ0969672.1"/>
    <property type="molecule type" value="Genomic_DNA"/>
</dbReference>
<comment type="caution">
    <text evidence="2">The sequence shown here is derived from an EMBL/GenBank/DDBJ whole genome shotgun (WGS) entry which is preliminary data.</text>
</comment>
<keyword evidence="3" id="KW-1185">Reference proteome</keyword>
<evidence type="ECO:0000313" key="3">
    <source>
        <dbReference type="Proteomes" id="UP001203945"/>
    </source>
</evidence>
<feature type="signal peptide" evidence="1">
    <location>
        <begin position="1"/>
        <end position="17"/>
    </location>
</feature>